<evidence type="ECO:0000313" key="5">
    <source>
        <dbReference type="EMBL" id="SHH32501.1"/>
    </source>
</evidence>
<dbReference type="Pfam" id="PF02641">
    <property type="entry name" value="DUF190"/>
    <property type="match status" value="1"/>
</dbReference>
<gene>
    <name evidence="5" type="ORF">SAMN02745124_00122</name>
</gene>
<comment type="similarity">
    <text evidence="1">Belongs to the UPF0166 family.</text>
</comment>
<dbReference type="SUPFAM" id="SSF54913">
    <property type="entry name" value="GlnB-like"/>
    <property type="match status" value="1"/>
</dbReference>
<dbReference type="EMBL" id="FQXS01000001">
    <property type="protein sequence ID" value="SHH32501.1"/>
    <property type="molecule type" value="Genomic_DNA"/>
</dbReference>
<dbReference type="InterPro" id="IPR003793">
    <property type="entry name" value="UPF0166"/>
</dbReference>
<organism evidence="5 6">
    <name type="scientific">Desulfofustis glycolicus DSM 9705</name>
    <dbReference type="NCBI Taxonomy" id="1121409"/>
    <lineage>
        <taxon>Bacteria</taxon>
        <taxon>Pseudomonadati</taxon>
        <taxon>Thermodesulfobacteriota</taxon>
        <taxon>Desulfobulbia</taxon>
        <taxon>Desulfobulbales</taxon>
        <taxon>Desulfocapsaceae</taxon>
        <taxon>Desulfofustis</taxon>
    </lineage>
</organism>
<dbReference type="PANTHER" id="PTHR43080">
    <property type="entry name" value="CBS DOMAIN-CONTAINING PROTEIN CBSX3, MITOCHONDRIAL"/>
    <property type="match status" value="1"/>
</dbReference>
<dbReference type="Pfam" id="PF00571">
    <property type="entry name" value="CBS"/>
    <property type="match status" value="4"/>
</dbReference>
<dbReference type="STRING" id="1121409.SAMN02745124_00122"/>
<dbReference type="InterPro" id="IPR046342">
    <property type="entry name" value="CBS_dom_sf"/>
</dbReference>
<dbReference type="OrthoDB" id="9795599at2"/>
<evidence type="ECO:0000259" key="4">
    <source>
        <dbReference type="PROSITE" id="PS51371"/>
    </source>
</evidence>
<dbReference type="InterPro" id="IPR051257">
    <property type="entry name" value="Diverse_CBS-Domain"/>
</dbReference>
<evidence type="ECO:0000256" key="3">
    <source>
        <dbReference type="PROSITE-ProRule" id="PRU00703"/>
    </source>
</evidence>
<dbReference type="Proteomes" id="UP000184139">
    <property type="component" value="Unassembled WGS sequence"/>
</dbReference>
<sequence length="429" mass="46809">MLNYRAIEIFTSEEARSDHQPVADAVVDYIKGLKIAARCSVFRGIAGCYESGEVATGRLEVLSYNLPIRIYILLPAAAVDRVLAGLDELVGDGIIALHELTVVNHKAATTFFPRQLTVGDVMTPQPQTITAESPLIDAARLLLSSVYTGLPVVDRQYRPIGVITQGDLLNRGGLPLRLGLLAESETKVLDAITDSLASKRVAEAMTAPAVTVGVDRQLGEAVDLMLARRLKRLPVTGSEGILVGMLSRLDIFRTVMREAPDWRAFQAQQISLSNLRTVADITRRDTLTVRPDTPIDQVIRLIDSNDLQRVAVVDDDGILLGLIADEDLLRYFKPDRAGLGYLFARFARAFGGAAPGGDIQQRIASTTAGDVMHTDPPTAGEAMLIEDAVRLMTKQRLKRLPVVDANNRFTGMISRESLLRAGYRRLSVS</sequence>
<accession>A0A1M5S259</accession>
<dbReference type="Gene3D" id="3.30.70.120">
    <property type="match status" value="1"/>
</dbReference>
<name>A0A1M5S259_9BACT</name>
<feature type="domain" description="CBS" evidence="4">
    <location>
        <begin position="122"/>
        <end position="178"/>
    </location>
</feature>
<dbReference type="Gene3D" id="3.10.580.10">
    <property type="entry name" value="CBS-domain"/>
    <property type="match status" value="2"/>
</dbReference>
<dbReference type="AlphaFoldDB" id="A0A1M5S259"/>
<dbReference type="InterPro" id="IPR000644">
    <property type="entry name" value="CBS_dom"/>
</dbReference>
<dbReference type="InterPro" id="IPR011322">
    <property type="entry name" value="N-reg_PII-like_a/b"/>
</dbReference>
<dbReference type="PROSITE" id="PS51371">
    <property type="entry name" value="CBS"/>
    <property type="match status" value="4"/>
</dbReference>
<dbReference type="SUPFAM" id="SSF54631">
    <property type="entry name" value="CBS-domain pair"/>
    <property type="match status" value="2"/>
</dbReference>
<evidence type="ECO:0000256" key="2">
    <source>
        <dbReference type="ARBA" id="ARBA00023122"/>
    </source>
</evidence>
<feature type="domain" description="CBS" evidence="4">
    <location>
        <begin position="372"/>
        <end position="428"/>
    </location>
</feature>
<evidence type="ECO:0000256" key="1">
    <source>
        <dbReference type="ARBA" id="ARBA00010554"/>
    </source>
</evidence>
<feature type="domain" description="CBS" evidence="4">
    <location>
        <begin position="281"/>
        <end position="339"/>
    </location>
</feature>
<evidence type="ECO:0000313" key="6">
    <source>
        <dbReference type="Proteomes" id="UP000184139"/>
    </source>
</evidence>
<proteinExistence type="inferred from homology"/>
<protein>
    <submittedName>
        <fullName evidence="5">Predicted transcriptional regulator, contains C-terminal CBS domains</fullName>
    </submittedName>
</protein>
<feature type="domain" description="CBS" evidence="4">
    <location>
        <begin position="205"/>
        <end position="261"/>
    </location>
</feature>
<dbReference type="PANTHER" id="PTHR43080:SF2">
    <property type="entry name" value="CBS DOMAIN-CONTAINING PROTEIN"/>
    <property type="match status" value="1"/>
</dbReference>
<dbReference type="SMART" id="SM00116">
    <property type="entry name" value="CBS"/>
    <property type="match status" value="4"/>
</dbReference>
<keyword evidence="2 3" id="KW-0129">CBS domain</keyword>
<dbReference type="RefSeq" id="WP_073372890.1">
    <property type="nucleotide sequence ID" value="NZ_FQXS01000001.1"/>
</dbReference>
<keyword evidence="6" id="KW-1185">Reference proteome</keyword>
<dbReference type="InterPro" id="IPR015867">
    <property type="entry name" value="N-reg_PII/ATP_PRibTrfase_C"/>
</dbReference>
<reference evidence="5 6" key="1">
    <citation type="submission" date="2016-11" db="EMBL/GenBank/DDBJ databases">
        <authorList>
            <person name="Jaros S."/>
            <person name="Januszkiewicz K."/>
            <person name="Wedrychowicz H."/>
        </authorList>
    </citation>
    <scope>NUCLEOTIDE SEQUENCE [LARGE SCALE GENOMIC DNA]</scope>
    <source>
        <strain evidence="5 6">DSM 9705</strain>
    </source>
</reference>